<evidence type="ECO:0000313" key="1">
    <source>
        <dbReference type="EMBL" id="QQL45259.1"/>
    </source>
</evidence>
<dbReference type="AlphaFoldDB" id="A0A6B3L4F0"/>
<protein>
    <submittedName>
        <fullName evidence="1">Uncharacterized protein</fullName>
    </submittedName>
</protein>
<accession>A0A6B3L4F0</accession>
<dbReference type="RefSeq" id="WP_164363986.1">
    <property type="nucleotide sequence ID" value="NZ_CP066776.1"/>
</dbReference>
<dbReference type="Proteomes" id="UP000475117">
    <property type="component" value="Chromosome"/>
</dbReference>
<dbReference type="EMBL" id="CP066776">
    <property type="protein sequence ID" value="QQL45259.1"/>
    <property type="molecule type" value="Genomic_DNA"/>
</dbReference>
<sequence length="272" mass="29293">MPQPPNSSRSSSISSYRARWWQTLACACGLVTLASADTISVNFTPRLNDESQMKPQDEAGAPKFRAAHWNNVLVNGSSGQQSNLMFADGSPTSVNVRYTTDAAGATLPIPVTSSDDRMWKGYIDISRKATIRFTNLPFEGEFQVVVYLDGDNSSDWFTSRVTVGGQEANLEDSENTNWGQGDNKARVYQLPVPGYGGNRPWPRAAGEGNNNEGNYVVFSNLKGNAFNLDVYAQGRAAVNGVQILAGSPAATEGGGSEVEWNGGTLVLRRTNG</sequence>
<name>A0A6B3L4F0_9BACT</name>
<organism evidence="1 2">
    <name type="scientific">Sulfuriroseicoccus oceanibius</name>
    <dbReference type="NCBI Taxonomy" id="2707525"/>
    <lineage>
        <taxon>Bacteria</taxon>
        <taxon>Pseudomonadati</taxon>
        <taxon>Verrucomicrobiota</taxon>
        <taxon>Verrucomicrobiia</taxon>
        <taxon>Verrucomicrobiales</taxon>
        <taxon>Verrucomicrobiaceae</taxon>
        <taxon>Sulfuriroseicoccus</taxon>
    </lineage>
</organism>
<reference evidence="1 2" key="1">
    <citation type="submission" date="2020-12" db="EMBL/GenBank/DDBJ databases">
        <title>Sulforoseuscoccus oceanibium gen. nov., sp. nov., a representative of the phylum Verrucomicrobia with special cytoplasmic membrane, and proposal of Sulforoseuscoccusaceae fam. nov.</title>
        <authorList>
            <person name="Xi F."/>
        </authorList>
    </citation>
    <scope>NUCLEOTIDE SEQUENCE [LARGE SCALE GENOMIC DNA]</scope>
    <source>
        <strain evidence="1 2">T37</strain>
    </source>
</reference>
<proteinExistence type="predicted"/>
<evidence type="ECO:0000313" key="2">
    <source>
        <dbReference type="Proteomes" id="UP000475117"/>
    </source>
</evidence>
<keyword evidence="2" id="KW-1185">Reference proteome</keyword>
<dbReference type="KEGG" id="soa:G3M56_001330"/>
<gene>
    <name evidence="1" type="ORF">G3M56_001330</name>
</gene>